<gene>
    <name evidence="1" type="ORF">CLV96_2415</name>
</gene>
<dbReference type="Proteomes" id="UP000294684">
    <property type="component" value="Unassembled WGS sequence"/>
</dbReference>
<accession>A0A4R8N0L6</accession>
<proteinExistence type="predicted"/>
<dbReference type="Gene3D" id="3.30.70.1280">
    <property type="entry name" value="SP0830-like domains"/>
    <property type="match status" value="1"/>
</dbReference>
<dbReference type="PANTHER" id="PTHR36439">
    <property type="entry name" value="BLL4334 PROTEIN"/>
    <property type="match status" value="1"/>
</dbReference>
<dbReference type="InterPro" id="IPR012545">
    <property type="entry name" value="DUF1697"/>
</dbReference>
<dbReference type="AlphaFoldDB" id="A0A4R8N0L6"/>
<dbReference type="RefSeq" id="WP_004786491.1">
    <property type="nucleotide sequence ID" value="NZ_SORO01000001.1"/>
</dbReference>
<reference evidence="1 2" key="1">
    <citation type="submission" date="2019-03" db="EMBL/GenBank/DDBJ databases">
        <title>Genomic Encyclopedia of Archaeal and Bacterial Type Strains, Phase II (KMG-II): from individual species to whole genera.</title>
        <authorList>
            <person name="Goeker M."/>
        </authorList>
    </citation>
    <scope>NUCLEOTIDE SEQUENCE [LARGE SCALE GENOMIC DNA]</scope>
    <source>
        <strain evidence="1 2">DSM 21537</strain>
    </source>
</reference>
<dbReference type="GeneID" id="79827706"/>
<dbReference type="STRING" id="1193051.LEP1GSC017_1587"/>
<dbReference type="Pfam" id="PF08002">
    <property type="entry name" value="DUF1697"/>
    <property type="match status" value="1"/>
</dbReference>
<evidence type="ECO:0000313" key="1">
    <source>
        <dbReference type="EMBL" id="TDY73382.1"/>
    </source>
</evidence>
<comment type="caution">
    <text evidence="1">The sequence shown here is derived from an EMBL/GenBank/DDBJ whole genome shotgun (WGS) entry which is preliminary data.</text>
</comment>
<sequence length="176" mass="20498">MKYIALLRGINVGGNRKVEMKKLRSLMESLGYTEVSTYINSGNIIFESEDDTKTVRFKIEKSFEKVFKFEIPTIVKTEKEMKKIANAIPTEWQNDATQRTDVAYLFPEADSKKIIEELPLKKEFLEIRYQKGALIWNIKRENLNKSQLAKLISHKLYKAMTIRNVNTARFLAGEKE</sequence>
<dbReference type="PANTHER" id="PTHR36439:SF1">
    <property type="entry name" value="DUF1697 DOMAIN-CONTAINING PROTEIN"/>
    <property type="match status" value="1"/>
</dbReference>
<dbReference type="PIRSF" id="PIRSF008502">
    <property type="entry name" value="UCP008502"/>
    <property type="match status" value="1"/>
</dbReference>
<dbReference type="EMBL" id="SORO01000001">
    <property type="protein sequence ID" value="TDY73382.1"/>
    <property type="molecule type" value="Genomic_DNA"/>
</dbReference>
<dbReference type="OrthoDB" id="9806494at2"/>
<name>A0A4R8N0L6_LEPME</name>
<evidence type="ECO:0000313" key="2">
    <source>
        <dbReference type="Proteomes" id="UP000294684"/>
    </source>
</evidence>
<organism evidence="1 2">
    <name type="scientific">Leptospira meyeri</name>
    <dbReference type="NCBI Taxonomy" id="29508"/>
    <lineage>
        <taxon>Bacteria</taxon>
        <taxon>Pseudomonadati</taxon>
        <taxon>Spirochaetota</taxon>
        <taxon>Spirochaetia</taxon>
        <taxon>Leptospirales</taxon>
        <taxon>Leptospiraceae</taxon>
        <taxon>Leptospira</taxon>
    </lineage>
</organism>
<keyword evidence="2" id="KW-1185">Reference proteome</keyword>
<protein>
    <submittedName>
        <fullName evidence="1">Uncharacterized protein (DUF1697 family)</fullName>
    </submittedName>
</protein>
<dbReference type="Gene3D" id="3.30.70.1260">
    <property type="entry name" value="bacterial protein sp0830 like"/>
    <property type="match status" value="1"/>
</dbReference>
<dbReference type="SUPFAM" id="SSF160379">
    <property type="entry name" value="SP0830-like"/>
    <property type="match status" value="1"/>
</dbReference>